<gene>
    <name evidence="2" type="ORF">PHAVU_010G028400g</name>
</gene>
<dbReference type="InterPro" id="IPR000157">
    <property type="entry name" value="TIR_dom"/>
</dbReference>
<dbReference type="Proteomes" id="UP000000226">
    <property type="component" value="Chromosome 10"/>
</dbReference>
<proteinExistence type="predicted"/>
<name>V7ALT9_PHAVU</name>
<dbReference type="eggNOG" id="ENOG502QQJE">
    <property type="taxonomic scope" value="Eukaryota"/>
</dbReference>
<dbReference type="InterPro" id="IPR002182">
    <property type="entry name" value="NB-ARC"/>
</dbReference>
<dbReference type="InterPro" id="IPR027417">
    <property type="entry name" value="P-loop_NTPase"/>
</dbReference>
<dbReference type="SUPFAM" id="SSF52200">
    <property type="entry name" value="Toll/Interleukin receptor TIR domain"/>
    <property type="match status" value="1"/>
</dbReference>
<dbReference type="OrthoDB" id="1426595at2759"/>
<feature type="domain" description="TIR" evidence="1">
    <location>
        <begin position="20"/>
        <end position="189"/>
    </location>
</feature>
<dbReference type="SMR" id="V7ALT9"/>
<dbReference type="AlphaFoldDB" id="V7ALT9"/>
<keyword evidence="3" id="KW-1185">Reference proteome</keyword>
<dbReference type="SMART" id="SM00255">
    <property type="entry name" value="TIR"/>
    <property type="match status" value="1"/>
</dbReference>
<dbReference type="STRING" id="3885.V7ALT9"/>
<dbReference type="InterPro" id="IPR035897">
    <property type="entry name" value="Toll_tir_struct_dom_sf"/>
</dbReference>
<evidence type="ECO:0000313" key="2">
    <source>
        <dbReference type="EMBL" id="ESW06200.1"/>
    </source>
</evidence>
<dbReference type="PROSITE" id="PS50104">
    <property type="entry name" value="TIR"/>
    <property type="match status" value="1"/>
</dbReference>
<dbReference type="Gene3D" id="3.40.50.300">
    <property type="entry name" value="P-loop containing nucleotide triphosphate hydrolases"/>
    <property type="match status" value="1"/>
</dbReference>
<reference evidence="3" key="1">
    <citation type="journal article" date="2014" name="Nat. Genet.">
        <title>A reference genome for common bean and genome-wide analysis of dual domestications.</title>
        <authorList>
            <person name="Schmutz J."/>
            <person name="McClean P.E."/>
            <person name="Mamidi S."/>
            <person name="Wu G.A."/>
            <person name="Cannon S.B."/>
            <person name="Grimwood J."/>
            <person name="Jenkins J."/>
            <person name="Shu S."/>
            <person name="Song Q."/>
            <person name="Chavarro C."/>
            <person name="Torres-Torres M."/>
            <person name="Geffroy V."/>
            <person name="Moghaddam S.M."/>
            <person name="Gao D."/>
            <person name="Abernathy B."/>
            <person name="Barry K."/>
            <person name="Blair M."/>
            <person name="Brick M.A."/>
            <person name="Chovatia M."/>
            <person name="Gepts P."/>
            <person name="Goodstein D.M."/>
            <person name="Gonzales M."/>
            <person name="Hellsten U."/>
            <person name="Hyten D.L."/>
            <person name="Jia G."/>
            <person name="Kelly J.D."/>
            <person name="Kudrna D."/>
            <person name="Lee R."/>
            <person name="Richard M.M."/>
            <person name="Miklas P.N."/>
            <person name="Osorno J.M."/>
            <person name="Rodrigues J."/>
            <person name="Thareau V."/>
            <person name="Urrea C.A."/>
            <person name="Wang M."/>
            <person name="Yu Y."/>
            <person name="Zhang M."/>
            <person name="Wing R.A."/>
            <person name="Cregan P.B."/>
            <person name="Rokhsar D.S."/>
            <person name="Jackson S.A."/>
        </authorList>
    </citation>
    <scope>NUCLEOTIDE SEQUENCE [LARGE SCALE GENOMIC DNA]</scope>
    <source>
        <strain evidence="3">cv. G19833</strain>
    </source>
</reference>
<dbReference type="GO" id="GO:0006952">
    <property type="term" value="P:defense response"/>
    <property type="evidence" value="ECO:0007669"/>
    <property type="project" value="InterPro"/>
</dbReference>
<dbReference type="SUPFAM" id="SSF52540">
    <property type="entry name" value="P-loop containing nucleoside triphosphate hydrolases"/>
    <property type="match status" value="1"/>
</dbReference>
<accession>V7ALT9</accession>
<dbReference type="GO" id="GO:0007165">
    <property type="term" value="P:signal transduction"/>
    <property type="evidence" value="ECO:0007669"/>
    <property type="project" value="InterPro"/>
</dbReference>
<dbReference type="Gramene" id="ESW06200">
    <property type="protein sequence ID" value="ESW06200"/>
    <property type="gene ID" value="PHAVU_010G028400g"/>
</dbReference>
<dbReference type="EMBL" id="CM002297">
    <property type="protein sequence ID" value="ESW06200.1"/>
    <property type="molecule type" value="Genomic_DNA"/>
</dbReference>
<evidence type="ECO:0000259" key="1">
    <source>
        <dbReference type="PROSITE" id="PS50104"/>
    </source>
</evidence>
<protein>
    <recommendedName>
        <fullName evidence="1">TIR domain-containing protein</fullName>
    </recommendedName>
</protein>
<dbReference type="PRINTS" id="PR00364">
    <property type="entry name" value="DISEASERSIST"/>
</dbReference>
<organism evidence="2 3">
    <name type="scientific">Phaseolus vulgaris</name>
    <name type="common">Kidney bean</name>
    <name type="synonym">French bean</name>
    <dbReference type="NCBI Taxonomy" id="3885"/>
    <lineage>
        <taxon>Eukaryota</taxon>
        <taxon>Viridiplantae</taxon>
        <taxon>Streptophyta</taxon>
        <taxon>Embryophyta</taxon>
        <taxon>Tracheophyta</taxon>
        <taxon>Spermatophyta</taxon>
        <taxon>Magnoliopsida</taxon>
        <taxon>eudicotyledons</taxon>
        <taxon>Gunneridae</taxon>
        <taxon>Pentapetalae</taxon>
        <taxon>rosids</taxon>
        <taxon>fabids</taxon>
        <taxon>Fabales</taxon>
        <taxon>Fabaceae</taxon>
        <taxon>Papilionoideae</taxon>
        <taxon>50 kb inversion clade</taxon>
        <taxon>NPAAA clade</taxon>
        <taxon>indigoferoid/millettioid clade</taxon>
        <taxon>Phaseoleae</taxon>
        <taxon>Phaseolus</taxon>
    </lineage>
</organism>
<dbReference type="InterPro" id="IPR042197">
    <property type="entry name" value="Apaf_helical"/>
</dbReference>
<dbReference type="Gene3D" id="3.40.50.10140">
    <property type="entry name" value="Toll/interleukin-1 receptor homology (TIR) domain"/>
    <property type="match status" value="1"/>
</dbReference>
<dbReference type="InterPro" id="IPR044974">
    <property type="entry name" value="Disease_R_plants"/>
</dbReference>
<dbReference type="Gene3D" id="1.10.8.430">
    <property type="entry name" value="Helical domain of apoptotic protease-activating factors"/>
    <property type="match status" value="1"/>
</dbReference>
<dbReference type="OMA" id="WYENCER"/>
<dbReference type="Pfam" id="PF01582">
    <property type="entry name" value="TIR"/>
    <property type="match status" value="1"/>
</dbReference>
<dbReference type="Pfam" id="PF00931">
    <property type="entry name" value="NB-ARC"/>
    <property type="match status" value="1"/>
</dbReference>
<dbReference type="PANTHER" id="PTHR11017:SF560">
    <property type="entry name" value="RESISTANCE PROTEIN (TIR-NBS-LRR CLASS), PUTATIVE-RELATED"/>
    <property type="match status" value="1"/>
</dbReference>
<dbReference type="PANTHER" id="PTHR11017">
    <property type="entry name" value="LEUCINE-RICH REPEAT-CONTAINING PROTEIN"/>
    <property type="match status" value="1"/>
</dbReference>
<dbReference type="GO" id="GO:0043531">
    <property type="term" value="F:ADP binding"/>
    <property type="evidence" value="ECO:0007669"/>
    <property type="project" value="InterPro"/>
</dbReference>
<sequence>MEFSSSSSSSSSFLKSEPQFIYDVFINSWGKEIGRKLVSHLHSVLLQAQVKTLIKEENLQEGMDLDEHTREIAASKIAIIVFSKSYTESTYCLLQLEKIIECYETFGQIVLPIFYEIGPLDVRDQKDDLGKALKEAAHKSYSGEQLEHALSRWSRALTTAAGISGWDVRNFRHDAELVERIVSRVRELLDYKDLSITQFPVGLESHVEKVIGYIENHSSKVCMIGIWGMGGSGKTTIAKAIYNRIYRPFIGKSLTQSIREFWDPKTRPIDLQESLLCDVLKPKPDMKFFGIGRTRIKDKLSRKKLLIVLDDMNEFDYLENVCGNREWFGQGTVIIITTRDVNVLNLLKVDYVYKMDHMNENESLELFSWHAFGEAKPRKDFNELARHTVAYCGGLPQALTILGSFLCDKTMKEWESASSKLKRIPMDQVQNILKIIFDGLRNHMEKDVFLDICFSFSSERGYVTDTK</sequence>
<evidence type="ECO:0000313" key="3">
    <source>
        <dbReference type="Proteomes" id="UP000000226"/>
    </source>
</evidence>